<reference evidence="4" key="1">
    <citation type="submission" date="2015-07" db="EMBL/GenBank/DDBJ databases">
        <authorList>
            <consortium name="Consortium for Microbial Forensics and Genomics (microFORGE)"/>
            <person name="Knight B.M."/>
            <person name="Roberts D.P."/>
            <person name="Lin D."/>
            <person name="Hari K."/>
            <person name="Fletcher J."/>
            <person name="Melcher U."/>
            <person name="Blagden T."/>
            <person name="Winegar R.A."/>
        </authorList>
    </citation>
    <scope>NUCLEOTIDE SEQUENCE [LARGE SCALE GENOMIC DNA]</scope>
    <source>
        <strain evidence="4">DSM 23493</strain>
    </source>
</reference>
<dbReference type="GO" id="GO:0008270">
    <property type="term" value="F:zinc ion binding"/>
    <property type="evidence" value="ECO:0007669"/>
    <property type="project" value="UniProtKB-KW"/>
</dbReference>
<dbReference type="GeneID" id="96600233"/>
<keyword evidence="1" id="KW-0479">Metal-binding</keyword>
<dbReference type="EMBL" id="LFXJ01000010">
    <property type="protein sequence ID" value="KMY29140.1"/>
    <property type="molecule type" value="Genomic_DNA"/>
</dbReference>
<evidence type="ECO:0000313" key="3">
    <source>
        <dbReference type="EMBL" id="KMY29140.1"/>
    </source>
</evidence>
<dbReference type="Proteomes" id="UP000037326">
    <property type="component" value="Unassembled WGS sequence"/>
</dbReference>
<dbReference type="InterPro" id="IPR007527">
    <property type="entry name" value="Znf_SWIM"/>
</dbReference>
<evidence type="ECO:0000313" key="4">
    <source>
        <dbReference type="Proteomes" id="UP000037326"/>
    </source>
</evidence>
<dbReference type="OrthoDB" id="7593573at2"/>
<gene>
    <name evidence="3" type="ORF">ACZ11_18635</name>
</gene>
<evidence type="ECO:0000256" key="1">
    <source>
        <dbReference type="PROSITE-ProRule" id="PRU00325"/>
    </source>
</evidence>
<feature type="domain" description="SWIM-type" evidence="2">
    <location>
        <begin position="72"/>
        <end position="104"/>
    </location>
</feature>
<dbReference type="RefSeq" id="WP_049668045.1">
    <property type="nucleotide sequence ID" value="NZ_LFXJ01000010.1"/>
</dbReference>
<comment type="caution">
    <text evidence="3">The sequence shown here is derived from an EMBL/GenBank/DDBJ whole genome shotgun (WGS) entry which is preliminary data.</text>
</comment>
<organism evidence="3 4">
    <name type="scientific">Lysinibacillus xylanilyticus</name>
    <dbReference type="NCBI Taxonomy" id="582475"/>
    <lineage>
        <taxon>Bacteria</taxon>
        <taxon>Bacillati</taxon>
        <taxon>Bacillota</taxon>
        <taxon>Bacilli</taxon>
        <taxon>Bacillales</taxon>
        <taxon>Bacillaceae</taxon>
        <taxon>Lysinibacillus</taxon>
    </lineage>
</organism>
<evidence type="ECO:0000259" key="2">
    <source>
        <dbReference type="PROSITE" id="PS50966"/>
    </source>
</evidence>
<proteinExistence type="predicted"/>
<sequence>MALSIAQLAKEHQEFILARLQEAEQALHPSSSEDEELVRRAVFSVRNKSVVFERFNGASSTLYASVQDVRPATVEIDFAKEELRCNCPQLKWCRHQVGALLALYQYFDSVQNWSSAWRAQKSVQLKSLAEERSPESWKLMVNEVMKRLLPPGRILEGYGLSAIRTDAMERLQRHMPFEREWQPLYKLFMELSIFNTLWRHLNETKGHSLDSPYMKYFIDQSVQSFESIMTELTGRSRLFATDPFYDAIQESVREFLLERQGLFADRLQVYMLLWAVLFYEKPRREQELALINNLENPSPEISLESLKLLFYVLLQKESLLQESIAHVDGQHMQDLFELATFAKRAGESHAQSIILRAMLPFSEVFLQQTVPVVKRAQYVRQFQLLYEDIQLTEEQEATLYSAFGVYGLQPFSFFLIKKGRYREWAALHQLNLSSLSYLEMCGLKDVLQVAPATVLPLYHLYAMTEITQKSRMNYKQAVRIWKSMRSAAKRAGKTAYFETYMQTIRAEYKRLRALQEEIEKGNLV</sequence>
<keyword evidence="1" id="KW-0862">Zinc</keyword>
<dbReference type="AlphaFoldDB" id="A0A0K9F3N2"/>
<dbReference type="PATRIC" id="fig|582475.4.peg.2787"/>
<protein>
    <recommendedName>
        <fullName evidence="2">SWIM-type domain-containing protein</fullName>
    </recommendedName>
</protein>
<name>A0A0K9F3N2_9BACI</name>
<dbReference type="PROSITE" id="PS50966">
    <property type="entry name" value="ZF_SWIM"/>
    <property type="match status" value="1"/>
</dbReference>
<keyword evidence="1" id="KW-0863">Zinc-finger</keyword>
<accession>A0A0K9F3N2</accession>